<comment type="caution">
    <text evidence="1">The sequence shown here is derived from an EMBL/GenBank/DDBJ whole genome shotgun (WGS) entry which is preliminary data.</text>
</comment>
<proteinExistence type="predicted"/>
<organism evidence="1 2">
    <name type="scientific">Paenibacillus ginsengarvi</name>
    <dbReference type="NCBI Taxonomy" id="400777"/>
    <lineage>
        <taxon>Bacteria</taxon>
        <taxon>Bacillati</taxon>
        <taxon>Bacillota</taxon>
        <taxon>Bacilli</taxon>
        <taxon>Bacillales</taxon>
        <taxon>Paenibacillaceae</taxon>
        <taxon>Paenibacillus</taxon>
    </lineage>
</organism>
<gene>
    <name evidence="1" type="ORF">D7M11_01695</name>
</gene>
<sequence>MNKSYEVEYCNLELRFDRRQIRNFIKSLIQEGYSLYWNENEQQFVISIRTGRKLIKLKFQRIGDRYKIIGDYSFKDEKLSELMEKMIGDTRGHAIVKRFRERQIVIENIMFGEIIRMVEISGVEHKVLFQKEPVVTIDEMIQAFKSKRAEERIAVLRLELDYELATLHDAIAAGDEEKIVKSKERLKDMRSEMLQLEM</sequence>
<keyword evidence="2" id="KW-1185">Reference proteome</keyword>
<evidence type="ECO:0000313" key="2">
    <source>
        <dbReference type="Proteomes" id="UP000282311"/>
    </source>
</evidence>
<dbReference type="AlphaFoldDB" id="A0A3B0CSK3"/>
<dbReference type="EMBL" id="RBAH01000001">
    <property type="protein sequence ID" value="RKN86698.1"/>
    <property type="molecule type" value="Genomic_DNA"/>
</dbReference>
<dbReference type="OrthoDB" id="2828299at2"/>
<reference evidence="1 2" key="1">
    <citation type="journal article" date="2007" name="Int. J. Syst. Evol. Microbiol.">
        <title>Paenibacillus ginsengarvi sp. nov., isolated from soil from ginseng cultivation.</title>
        <authorList>
            <person name="Yoon M.H."/>
            <person name="Ten L.N."/>
            <person name="Im W.T."/>
        </authorList>
    </citation>
    <scope>NUCLEOTIDE SEQUENCE [LARGE SCALE GENOMIC DNA]</scope>
    <source>
        <strain evidence="1 2">KCTC 13059</strain>
    </source>
</reference>
<evidence type="ECO:0000313" key="1">
    <source>
        <dbReference type="EMBL" id="RKN86698.1"/>
    </source>
</evidence>
<name>A0A3B0CSK3_9BACL</name>
<dbReference type="RefSeq" id="WP_120745404.1">
    <property type="nucleotide sequence ID" value="NZ_RBAH01000001.1"/>
</dbReference>
<protein>
    <submittedName>
        <fullName evidence="1">Uncharacterized protein</fullName>
    </submittedName>
</protein>
<dbReference type="Proteomes" id="UP000282311">
    <property type="component" value="Unassembled WGS sequence"/>
</dbReference>
<accession>A0A3B0CSK3</accession>